<dbReference type="PROSITE" id="PS50887">
    <property type="entry name" value="GGDEF"/>
    <property type="match status" value="1"/>
</dbReference>
<dbReference type="CDD" id="cd01949">
    <property type="entry name" value="GGDEF"/>
    <property type="match status" value="1"/>
</dbReference>
<dbReference type="EMBL" id="BAAAFD010000009">
    <property type="protein sequence ID" value="GAA0858569.1"/>
    <property type="molecule type" value="Genomic_DNA"/>
</dbReference>
<evidence type="ECO:0000313" key="6">
    <source>
        <dbReference type="Proteomes" id="UP001500359"/>
    </source>
</evidence>
<dbReference type="SUPFAM" id="SSF63829">
    <property type="entry name" value="Calcium-dependent phosphotriesterase"/>
    <property type="match status" value="3"/>
</dbReference>
<dbReference type="CDD" id="cd01948">
    <property type="entry name" value="EAL"/>
    <property type="match status" value="1"/>
</dbReference>
<dbReference type="InterPro" id="IPR011123">
    <property type="entry name" value="Y_Y_Y"/>
</dbReference>
<reference evidence="5 6" key="1">
    <citation type="journal article" date="2019" name="Int. J. Syst. Evol. Microbiol.">
        <title>The Global Catalogue of Microorganisms (GCM) 10K type strain sequencing project: providing services to taxonomists for standard genome sequencing and annotation.</title>
        <authorList>
            <consortium name="The Broad Institute Genomics Platform"/>
            <consortium name="The Broad Institute Genome Sequencing Center for Infectious Disease"/>
            <person name="Wu L."/>
            <person name="Ma J."/>
        </authorList>
    </citation>
    <scope>NUCLEOTIDE SEQUENCE [LARGE SCALE GENOMIC DNA]</scope>
    <source>
        <strain evidence="5 6">JCM 15896</strain>
    </source>
</reference>
<dbReference type="PROSITE" id="PS50883">
    <property type="entry name" value="EAL"/>
    <property type="match status" value="1"/>
</dbReference>
<keyword evidence="6" id="KW-1185">Reference proteome</keyword>
<dbReference type="InterPro" id="IPR035919">
    <property type="entry name" value="EAL_sf"/>
</dbReference>
<accession>A0ABN1LP93</accession>
<dbReference type="Pfam" id="PF07494">
    <property type="entry name" value="Reg_prop"/>
    <property type="match status" value="3"/>
</dbReference>
<dbReference type="NCBIfam" id="TIGR00254">
    <property type="entry name" value="GGDEF"/>
    <property type="match status" value="1"/>
</dbReference>
<dbReference type="Gene3D" id="3.20.20.450">
    <property type="entry name" value="EAL domain"/>
    <property type="match status" value="1"/>
</dbReference>
<keyword evidence="1" id="KW-0175">Coiled coil</keyword>
<protein>
    <recommendedName>
        <fullName evidence="7">Diguanylate cyclase (GGDEF) domain-containing protein</fullName>
    </recommendedName>
</protein>
<dbReference type="Gene3D" id="2.60.40.10">
    <property type="entry name" value="Immunoglobulins"/>
    <property type="match status" value="1"/>
</dbReference>
<dbReference type="Pfam" id="PF07495">
    <property type="entry name" value="Y_Y_Y"/>
    <property type="match status" value="1"/>
</dbReference>
<organism evidence="5 6">
    <name type="scientific">Aliiglaciecola litoralis</name>
    <dbReference type="NCBI Taxonomy" id="582857"/>
    <lineage>
        <taxon>Bacteria</taxon>
        <taxon>Pseudomonadati</taxon>
        <taxon>Pseudomonadota</taxon>
        <taxon>Gammaproteobacteria</taxon>
        <taxon>Alteromonadales</taxon>
        <taxon>Alteromonadaceae</taxon>
        <taxon>Aliiglaciecola</taxon>
    </lineage>
</organism>
<evidence type="ECO:0000259" key="4">
    <source>
        <dbReference type="PROSITE" id="PS50887"/>
    </source>
</evidence>
<dbReference type="InterPro" id="IPR015943">
    <property type="entry name" value="WD40/YVTN_repeat-like_dom_sf"/>
</dbReference>
<evidence type="ECO:0000256" key="2">
    <source>
        <dbReference type="SAM" id="Phobius"/>
    </source>
</evidence>
<feature type="transmembrane region" description="Helical" evidence="2">
    <location>
        <begin position="762"/>
        <end position="785"/>
    </location>
</feature>
<feature type="domain" description="GGDEF" evidence="4">
    <location>
        <begin position="883"/>
        <end position="1016"/>
    </location>
</feature>
<evidence type="ECO:0000313" key="5">
    <source>
        <dbReference type="EMBL" id="GAA0858569.1"/>
    </source>
</evidence>
<comment type="caution">
    <text evidence="5">The sequence shown here is derived from an EMBL/GenBank/DDBJ whole genome shotgun (WGS) entry which is preliminary data.</text>
</comment>
<dbReference type="InterPro" id="IPR043128">
    <property type="entry name" value="Rev_trsase/Diguanyl_cyclase"/>
</dbReference>
<dbReference type="InterPro" id="IPR052155">
    <property type="entry name" value="Biofilm_reg_signaling"/>
</dbReference>
<dbReference type="InterPro" id="IPR011110">
    <property type="entry name" value="Reg_prop"/>
</dbReference>
<dbReference type="InterPro" id="IPR013783">
    <property type="entry name" value="Ig-like_fold"/>
</dbReference>
<dbReference type="SMART" id="SM00267">
    <property type="entry name" value="GGDEF"/>
    <property type="match status" value="1"/>
</dbReference>
<evidence type="ECO:0000256" key="1">
    <source>
        <dbReference type="SAM" id="Coils"/>
    </source>
</evidence>
<keyword evidence="2" id="KW-0472">Membrane</keyword>
<feature type="domain" description="EAL" evidence="3">
    <location>
        <begin position="1025"/>
        <end position="1285"/>
    </location>
</feature>
<dbReference type="SUPFAM" id="SSF55073">
    <property type="entry name" value="Nucleotide cyclase"/>
    <property type="match status" value="1"/>
</dbReference>
<gene>
    <name evidence="5" type="ORF">GCM10009114_28660</name>
</gene>
<dbReference type="PANTHER" id="PTHR44757">
    <property type="entry name" value="DIGUANYLATE CYCLASE DGCP"/>
    <property type="match status" value="1"/>
</dbReference>
<evidence type="ECO:0008006" key="7">
    <source>
        <dbReference type="Google" id="ProtNLM"/>
    </source>
</evidence>
<dbReference type="Gene3D" id="3.30.70.270">
    <property type="match status" value="1"/>
</dbReference>
<evidence type="ECO:0000259" key="3">
    <source>
        <dbReference type="PROSITE" id="PS50883"/>
    </source>
</evidence>
<sequence length="1288" mass="145736">MYLACLTLCFSAKAKVNVHKLFLDGDAINAYCHAIVQDNSGFLWIATDNGLKRYDGYQLKGFKQHSNAPASIESNIPSLLLDTDGSLWIGGTELMNYIPEQDRFVTYAVSDNTFIWAIFRDDNNILWIGGEGFGLRGIDLSTGNVVYQFFTEPKQLFINQIERHGSTSSVWIASGNELYLFNTQSQQIEKYPWHGGGILDLIETRDGRVWIATSDGVWNLDPLTRKYTHYPAQPGVSGAIQSKVNQSLFEDSKGQLWIGSDKLGVHKYLPDTDSFKHIAASIDEDDSFPPGAVSDIFEDKDGSIWFTVAHFGVFRISEHLEKFSILTHNRNSAQSLGFNNVTDIHQDQSGKIWIATDGGGLDRYDPETGYFKHFRHDENNPNSIGSDSVLAIAETSQQDIWLGTWGAGLSKLDRKTMMFENITRDTQSNENVGLADINIYSIEVDRRDRMLLSVWNSGLQIVDPVKGQFQQFVPGGVGQKSGISNFAINDIESAGGDRYWIGGQRGLELFDAQSETFEFIPLDNPGNILGLYLASSGMLWIAAENGLLSYEPIKQASRKYDSINHFVTSVEGDQLGFLWLGTRNGLIRFNPATEKVQLFDKFDGLAGNHFNRNSHLLSSDGIMYFGGTDGLSVFNPANIPLNEADPKVHLTRVELFQKTINLHNSTLLNRTLIQLEELALPHNQNHLAFEFTAVSYVAPMKNRYRYRLLGLQQDWIEVDSSRRRASYTNLDPGHYTFEVIAANNDNVWSLHPRRLEIHILPAWWQTWWASFLFILIAVVSVYGFIRWRLFHNQQRQAELQGLVEEKTTELASANAAVLQLNIELEQRVEKRTKELTVKEKERRAAEAKLFHMAFHDPLTGLPNRPWLLQKLEQCISMAHHQQGGFAMMFLDGDRFKKVNDTHGHTLGDNLLIAAAKRLVDILPSNCHAVRLGGDEFTVLIQKPASHEALVAIVNEIIQAFNQPFHIDQLKIFFRVSIGIVNCQTQYSKPEEVLRDADIAMYKAKEKGRGCFQMFDTQMREQKIEITALENDLNVAMERKQFFVVYQPIIALDTGHLASFETLLRWLHPEQGLIPPDRFIPLAEENGQIFEIGIWVIRQACTQLREWHDLIGEANLPTIAVNLSALQLNQPDLIEQIDVILAETQIQGKHLKLEITETALMEYTEEVNTLLDSLRQRSIELAIDDFGTGYSSLAYLDKLPVQVLKIDRSFVDSLINRQEEHEGTQEIVKATISLAHSLNIKVVAEGIEAQEQWDFLLANQCDFGQGYFIDWPLTSQDATNLIKSNLKSD</sequence>
<dbReference type="PANTHER" id="PTHR44757:SF2">
    <property type="entry name" value="BIOFILM ARCHITECTURE MAINTENANCE PROTEIN MBAA"/>
    <property type="match status" value="1"/>
</dbReference>
<dbReference type="InterPro" id="IPR001633">
    <property type="entry name" value="EAL_dom"/>
</dbReference>
<feature type="coiled-coil region" evidence="1">
    <location>
        <begin position="803"/>
        <end position="848"/>
    </location>
</feature>
<keyword evidence="2" id="KW-1133">Transmembrane helix</keyword>
<name>A0ABN1LP93_9ALTE</name>
<dbReference type="Gene3D" id="2.130.10.10">
    <property type="entry name" value="YVTN repeat-like/Quinoprotein amine dehydrogenase"/>
    <property type="match status" value="2"/>
</dbReference>
<keyword evidence="2" id="KW-0812">Transmembrane</keyword>
<dbReference type="Proteomes" id="UP001500359">
    <property type="component" value="Unassembled WGS sequence"/>
</dbReference>
<dbReference type="SUPFAM" id="SSF141868">
    <property type="entry name" value="EAL domain-like"/>
    <property type="match status" value="1"/>
</dbReference>
<dbReference type="InterPro" id="IPR000160">
    <property type="entry name" value="GGDEF_dom"/>
</dbReference>
<dbReference type="Pfam" id="PF00563">
    <property type="entry name" value="EAL"/>
    <property type="match status" value="1"/>
</dbReference>
<dbReference type="Pfam" id="PF00990">
    <property type="entry name" value="GGDEF"/>
    <property type="match status" value="1"/>
</dbReference>
<dbReference type="SMART" id="SM00052">
    <property type="entry name" value="EAL"/>
    <property type="match status" value="1"/>
</dbReference>
<dbReference type="InterPro" id="IPR029787">
    <property type="entry name" value="Nucleotide_cyclase"/>
</dbReference>
<proteinExistence type="predicted"/>